<sequence length="272" mass="30976">MSGCLATSQTTNMESKYTFVNVKNPIYEGLNNKKTQELLLKWSLKGHIKIQTYCFNEPFQPYQKNDFAQAFFKDDVVIKTLECFTEQGCTVGGRAESVEVQQVPCSVVSMSFFNPLTKPDSGIVSSNDSLVKCPYDEIGGFTITDELRKMLLDEDSSNYKLMPKSDRNEFIFCLFQAICLGGQWCQYEDTIKPYLDTTKCIYKDLVSVQKDPATKDIFVSSVVLQVVARGSSGVPYYPSDPEHIQNFAYLIIDPLRRQVKTFTHQYRGVFCF</sequence>
<evidence type="ECO:0000256" key="1">
    <source>
        <dbReference type="ARBA" id="ARBA00002404"/>
    </source>
</evidence>
<dbReference type="PANTHER" id="PTHR31078:SF1">
    <property type="entry name" value="CILIA- AND FLAGELLA-ASSOCIATED PROTEIN 300"/>
    <property type="match status" value="1"/>
</dbReference>
<evidence type="ECO:0000256" key="7">
    <source>
        <dbReference type="ARBA" id="ARBA00023273"/>
    </source>
</evidence>
<keyword evidence="6" id="KW-0206">Cytoskeleton</keyword>
<dbReference type="PANTHER" id="PTHR31078">
    <property type="entry name" value="CILIA- AND FLAGELLA-ASSOCIATED PROTEIN 300"/>
    <property type="match status" value="1"/>
</dbReference>
<reference evidence="8" key="1">
    <citation type="submission" date="2020-11" db="EMBL/GenBank/DDBJ databases">
        <authorList>
            <person name="Tran Van P."/>
        </authorList>
    </citation>
    <scope>NUCLEOTIDE SEQUENCE</scope>
</reference>
<keyword evidence="5" id="KW-0963">Cytoplasm</keyword>
<keyword evidence="7" id="KW-0966">Cell projection</keyword>
<dbReference type="Pfam" id="PF14926">
    <property type="entry name" value="CFAP300"/>
    <property type="match status" value="1"/>
</dbReference>
<protein>
    <recommendedName>
        <fullName evidence="4">Cilia- and flagella-associated protein 300</fullName>
    </recommendedName>
</protein>
<evidence type="ECO:0000256" key="5">
    <source>
        <dbReference type="ARBA" id="ARBA00022490"/>
    </source>
</evidence>
<accession>A0A7R9DA58</accession>
<comment type="function">
    <text evidence="1">Cilium- and flagellum-specific protein that plays a role in axonemal structure organization and motility. May play a role in outer and inner dynein arm assembly.</text>
</comment>
<evidence type="ECO:0000256" key="3">
    <source>
        <dbReference type="ARBA" id="ARBA00009205"/>
    </source>
</evidence>
<name>A0A7R9DA58_TIMCR</name>
<dbReference type="EMBL" id="OC321932">
    <property type="protein sequence ID" value="CAD7410942.1"/>
    <property type="molecule type" value="Genomic_DNA"/>
</dbReference>
<dbReference type="InterPro" id="IPR029416">
    <property type="entry name" value="CFAP300"/>
</dbReference>
<dbReference type="GO" id="GO:0005930">
    <property type="term" value="C:axoneme"/>
    <property type="evidence" value="ECO:0007669"/>
    <property type="project" value="UniProtKB-SubCell"/>
</dbReference>
<comment type="similarity">
    <text evidence="3">Belongs to the CFAP300 family.</text>
</comment>
<evidence type="ECO:0000313" key="8">
    <source>
        <dbReference type="EMBL" id="CAD7410942.1"/>
    </source>
</evidence>
<gene>
    <name evidence="8" type="ORF">TCEB3V08_LOCUS10718</name>
</gene>
<organism evidence="8">
    <name type="scientific">Timema cristinae</name>
    <name type="common">Walking stick</name>
    <dbReference type="NCBI Taxonomy" id="61476"/>
    <lineage>
        <taxon>Eukaryota</taxon>
        <taxon>Metazoa</taxon>
        <taxon>Ecdysozoa</taxon>
        <taxon>Arthropoda</taxon>
        <taxon>Hexapoda</taxon>
        <taxon>Insecta</taxon>
        <taxon>Pterygota</taxon>
        <taxon>Neoptera</taxon>
        <taxon>Polyneoptera</taxon>
        <taxon>Phasmatodea</taxon>
        <taxon>Timematodea</taxon>
        <taxon>Timematoidea</taxon>
        <taxon>Timematidae</taxon>
        <taxon>Timema</taxon>
    </lineage>
</organism>
<evidence type="ECO:0000256" key="6">
    <source>
        <dbReference type="ARBA" id="ARBA00023212"/>
    </source>
</evidence>
<evidence type="ECO:0000256" key="4">
    <source>
        <dbReference type="ARBA" id="ARBA00022174"/>
    </source>
</evidence>
<comment type="subcellular location">
    <subcellularLocation>
        <location evidence="2">Cytoplasm</location>
        <location evidence="2">Cytoskeleton</location>
        <location evidence="2">Cilium axoneme</location>
    </subcellularLocation>
</comment>
<dbReference type="AlphaFoldDB" id="A0A7R9DA58"/>
<evidence type="ECO:0000256" key="2">
    <source>
        <dbReference type="ARBA" id="ARBA00004430"/>
    </source>
</evidence>
<proteinExistence type="inferred from homology"/>